<evidence type="ECO:0000256" key="1">
    <source>
        <dbReference type="SAM" id="Phobius"/>
    </source>
</evidence>
<gene>
    <name evidence="2" type="ORF">GCM10007380_05450</name>
</gene>
<keyword evidence="1" id="KW-0472">Membrane</keyword>
<dbReference type="Proteomes" id="UP000626244">
    <property type="component" value="Unassembled WGS sequence"/>
</dbReference>
<keyword evidence="1" id="KW-0812">Transmembrane</keyword>
<evidence type="ECO:0000313" key="2">
    <source>
        <dbReference type="EMBL" id="GGI10964.1"/>
    </source>
</evidence>
<dbReference type="AlphaFoldDB" id="A0A8J3EWV5"/>
<dbReference type="RefSeq" id="WP_158093185.1">
    <property type="nucleotide sequence ID" value="NZ_BMHB01000001.1"/>
</dbReference>
<comment type="caution">
    <text evidence="2">The sequence shown here is derived from an EMBL/GenBank/DDBJ whole genome shotgun (WGS) entry which is preliminary data.</text>
</comment>
<sequence>MTLLRLLKGFLIIIILIFLFIQIFIHRPLVQSIKSDQQKPLTLSSEENYIIQKWLK</sequence>
<protein>
    <submittedName>
        <fullName evidence="2">Uncharacterized protein</fullName>
    </submittedName>
</protein>
<name>A0A8J3EWV5_9BACI</name>
<organism evidence="2 3">
    <name type="scientific">Gottfriedia solisilvae</name>
    <dbReference type="NCBI Taxonomy" id="1516104"/>
    <lineage>
        <taxon>Bacteria</taxon>
        <taxon>Bacillati</taxon>
        <taxon>Bacillota</taxon>
        <taxon>Bacilli</taxon>
        <taxon>Bacillales</taxon>
        <taxon>Bacillaceae</taxon>
        <taxon>Gottfriedia</taxon>
    </lineage>
</organism>
<accession>A0A8J3EWV5</accession>
<reference evidence="3" key="1">
    <citation type="journal article" date="2019" name="Int. J. Syst. Evol. Microbiol.">
        <title>The Global Catalogue of Microorganisms (GCM) 10K type strain sequencing project: providing services to taxonomists for standard genome sequencing and annotation.</title>
        <authorList>
            <consortium name="The Broad Institute Genomics Platform"/>
            <consortium name="The Broad Institute Genome Sequencing Center for Infectious Disease"/>
            <person name="Wu L."/>
            <person name="Ma J."/>
        </authorList>
    </citation>
    <scope>NUCLEOTIDE SEQUENCE [LARGE SCALE GENOMIC DNA]</scope>
    <source>
        <strain evidence="3">CGMCC 1.14993</strain>
    </source>
</reference>
<dbReference type="EMBL" id="BMHB01000001">
    <property type="protein sequence ID" value="GGI10964.1"/>
    <property type="molecule type" value="Genomic_DNA"/>
</dbReference>
<keyword evidence="1" id="KW-1133">Transmembrane helix</keyword>
<evidence type="ECO:0000313" key="3">
    <source>
        <dbReference type="Proteomes" id="UP000626244"/>
    </source>
</evidence>
<proteinExistence type="predicted"/>
<feature type="transmembrane region" description="Helical" evidence="1">
    <location>
        <begin position="6"/>
        <end position="25"/>
    </location>
</feature>
<keyword evidence="3" id="KW-1185">Reference proteome</keyword>